<evidence type="ECO:0000259" key="2">
    <source>
        <dbReference type="Pfam" id="PF12697"/>
    </source>
</evidence>
<dbReference type="Pfam" id="PF12697">
    <property type="entry name" value="Abhydrolase_6"/>
    <property type="match status" value="1"/>
</dbReference>
<evidence type="ECO:0000313" key="3">
    <source>
        <dbReference type="EMBL" id="MFC5462599.1"/>
    </source>
</evidence>
<dbReference type="RefSeq" id="WP_379786080.1">
    <property type="nucleotide sequence ID" value="NZ_JBHSMU010000016.1"/>
</dbReference>
<dbReference type="Gene3D" id="3.40.50.1820">
    <property type="entry name" value="alpha/beta hydrolase"/>
    <property type="match status" value="1"/>
</dbReference>
<gene>
    <name evidence="3" type="ORF">ACFPN5_22570</name>
</gene>
<name>A0ABW0L9Z9_9BURK</name>
<dbReference type="Proteomes" id="UP001596050">
    <property type="component" value="Unassembled WGS sequence"/>
</dbReference>
<reference evidence="4" key="1">
    <citation type="journal article" date="2019" name="Int. J. Syst. Evol. Microbiol.">
        <title>The Global Catalogue of Microorganisms (GCM) 10K type strain sequencing project: providing services to taxonomists for standard genome sequencing and annotation.</title>
        <authorList>
            <consortium name="The Broad Institute Genomics Platform"/>
            <consortium name="The Broad Institute Genome Sequencing Center for Infectious Disease"/>
            <person name="Wu L."/>
            <person name="Ma J."/>
        </authorList>
    </citation>
    <scope>NUCLEOTIDE SEQUENCE [LARGE SCALE GENOMIC DNA]</scope>
    <source>
        <strain evidence="4">KACC 12649</strain>
    </source>
</reference>
<organism evidence="3 4">
    <name type="scientific">Massilia niabensis</name>
    <dbReference type="NCBI Taxonomy" id="544910"/>
    <lineage>
        <taxon>Bacteria</taxon>
        <taxon>Pseudomonadati</taxon>
        <taxon>Pseudomonadota</taxon>
        <taxon>Betaproteobacteria</taxon>
        <taxon>Burkholderiales</taxon>
        <taxon>Oxalobacteraceae</taxon>
        <taxon>Telluria group</taxon>
        <taxon>Massilia</taxon>
    </lineage>
</organism>
<protein>
    <submittedName>
        <fullName evidence="3">Alpha/beta hydrolase family esterase</fullName>
    </submittedName>
</protein>
<dbReference type="EMBL" id="JBHSMU010000016">
    <property type="protein sequence ID" value="MFC5462599.1"/>
    <property type="molecule type" value="Genomic_DNA"/>
</dbReference>
<comment type="caution">
    <text evidence="3">The sequence shown here is derived from an EMBL/GenBank/DDBJ whole genome shotgun (WGS) entry which is preliminary data.</text>
</comment>
<dbReference type="GO" id="GO:0016787">
    <property type="term" value="F:hydrolase activity"/>
    <property type="evidence" value="ECO:0007669"/>
    <property type="project" value="UniProtKB-KW"/>
</dbReference>
<feature type="domain" description="AB hydrolase-1" evidence="2">
    <location>
        <begin position="62"/>
        <end position="283"/>
    </location>
</feature>
<evidence type="ECO:0000313" key="4">
    <source>
        <dbReference type="Proteomes" id="UP001596050"/>
    </source>
</evidence>
<dbReference type="SUPFAM" id="SSF53474">
    <property type="entry name" value="alpha/beta-Hydrolases"/>
    <property type="match status" value="1"/>
</dbReference>
<accession>A0ABW0L9Z9</accession>
<proteinExistence type="predicted"/>
<dbReference type="PANTHER" id="PTHR43037">
    <property type="entry name" value="UNNAMED PRODUCT-RELATED"/>
    <property type="match status" value="1"/>
</dbReference>
<keyword evidence="3" id="KW-0378">Hydrolase</keyword>
<dbReference type="InterPro" id="IPR050955">
    <property type="entry name" value="Plant_Biomass_Hydrol_Est"/>
</dbReference>
<sequence>MRKKMLSYADVQASVRAILFGTNESKGPALVPVKAVIERPEGRRRYLIAVSPNGVPGKKALVIVLHGAGASAEQVLGLAFPPSPLSLWLEIAEREHSVVIAPDAGKGGWSDCFASSVRVARKNDVAFVEALIEHAIATHGVDPNRVYVMGVSRGGWMAYRMAIEIPHRLAAFSVVLAGMPPPGRGKMPMSPLPALIFGCTADPLIRYHGGKPWYALRFAEPVRSIENTVQAWRELAQLPDKPNVLRIAKHDPQARTAVTRFMWGEAPEELQVGLYRIEGAGHAEPSRLKRYPRFINWLTGLQNADLEVAEAAWDFFHPKKLNARGSDFAETKRCTKTGPQWVESRLSR</sequence>
<dbReference type="PANTHER" id="PTHR43037:SF1">
    <property type="entry name" value="BLL1128 PROTEIN"/>
    <property type="match status" value="1"/>
</dbReference>
<keyword evidence="4" id="KW-1185">Reference proteome</keyword>
<keyword evidence="1" id="KW-0732">Signal</keyword>
<dbReference type="InterPro" id="IPR029058">
    <property type="entry name" value="AB_hydrolase_fold"/>
</dbReference>
<evidence type="ECO:0000256" key="1">
    <source>
        <dbReference type="ARBA" id="ARBA00022729"/>
    </source>
</evidence>
<dbReference type="InterPro" id="IPR000073">
    <property type="entry name" value="AB_hydrolase_1"/>
</dbReference>